<feature type="non-terminal residue" evidence="3">
    <location>
        <position position="163"/>
    </location>
</feature>
<dbReference type="OrthoDB" id="5135119at2759"/>
<reference evidence="3" key="1">
    <citation type="journal article" date="2020" name="Nat. Commun.">
        <title>Large-scale genome sequencing of mycorrhizal fungi provides insights into the early evolution of symbiotic traits.</title>
        <authorList>
            <person name="Miyauchi S."/>
            <person name="Kiss E."/>
            <person name="Kuo A."/>
            <person name="Drula E."/>
            <person name="Kohler A."/>
            <person name="Sanchez-Garcia M."/>
            <person name="Morin E."/>
            <person name="Andreopoulos B."/>
            <person name="Barry K.W."/>
            <person name="Bonito G."/>
            <person name="Buee M."/>
            <person name="Carver A."/>
            <person name="Chen C."/>
            <person name="Cichocki N."/>
            <person name="Clum A."/>
            <person name="Culley D."/>
            <person name="Crous P.W."/>
            <person name="Fauchery L."/>
            <person name="Girlanda M."/>
            <person name="Hayes R.D."/>
            <person name="Keri Z."/>
            <person name="LaButti K."/>
            <person name="Lipzen A."/>
            <person name="Lombard V."/>
            <person name="Magnuson J."/>
            <person name="Maillard F."/>
            <person name="Murat C."/>
            <person name="Nolan M."/>
            <person name="Ohm R.A."/>
            <person name="Pangilinan J."/>
            <person name="Pereira M.F."/>
            <person name="Perotto S."/>
            <person name="Peter M."/>
            <person name="Pfister S."/>
            <person name="Riley R."/>
            <person name="Sitrit Y."/>
            <person name="Stielow J.B."/>
            <person name="Szollosi G."/>
            <person name="Zifcakova L."/>
            <person name="Stursova M."/>
            <person name="Spatafora J.W."/>
            <person name="Tedersoo L."/>
            <person name="Vaario L.M."/>
            <person name="Yamada A."/>
            <person name="Yan M."/>
            <person name="Wang P."/>
            <person name="Xu J."/>
            <person name="Bruns T."/>
            <person name="Baldrian P."/>
            <person name="Vilgalys R."/>
            <person name="Dunand C."/>
            <person name="Henrissat B."/>
            <person name="Grigoriev I.V."/>
            <person name="Hibbett D."/>
            <person name="Nagy L.G."/>
            <person name="Martin F.M."/>
        </authorList>
    </citation>
    <scope>NUCLEOTIDE SEQUENCE</scope>
    <source>
        <strain evidence="3">UH-Tt-Lm1</strain>
    </source>
</reference>
<dbReference type="PANTHER" id="PTHR22997:SF0">
    <property type="entry name" value="PIH1 DOMAIN-CONTAINING PROTEIN 1"/>
    <property type="match status" value="1"/>
</dbReference>
<evidence type="ECO:0000259" key="2">
    <source>
        <dbReference type="Pfam" id="PF08190"/>
    </source>
</evidence>
<dbReference type="InterPro" id="IPR012981">
    <property type="entry name" value="PIH1_N"/>
</dbReference>
<name>A0A9P6HEX6_9AGAM</name>
<dbReference type="PANTHER" id="PTHR22997">
    <property type="entry name" value="PIH1 DOMAIN-CONTAINING PROTEIN 1"/>
    <property type="match status" value="1"/>
</dbReference>
<evidence type="ECO:0000256" key="1">
    <source>
        <dbReference type="ARBA" id="ARBA00008511"/>
    </source>
</evidence>
<feature type="domain" description="PIH1 N-terminal" evidence="2">
    <location>
        <begin position="3"/>
        <end position="107"/>
    </location>
</feature>
<dbReference type="AlphaFoldDB" id="A0A9P6HEX6"/>
<proteinExistence type="inferred from homology"/>
<keyword evidence="4" id="KW-1185">Reference proteome</keyword>
<gene>
    <name evidence="3" type="ORF">BJ322DRAFT_1007016</name>
</gene>
<dbReference type="GO" id="GO:0005737">
    <property type="term" value="C:cytoplasm"/>
    <property type="evidence" value="ECO:0007669"/>
    <property type="project" value="TreeGrafter"/>
</dbReference>
<dbReference type="Pfam" id="PF08190">
    <property type="entry name" value="PIH1"/>
    <property type="match status" value="1"/>
</dbReference>
<dbReference type="Proteomes" id="UP000736335">
    <property type="component" value="Unassembled WGS sequence"/>
</dbReference>
<comment type="caution">
    <text evidence="3">The sequence shown here is derived from an EMBL/GenBank/DDBJ whole genome shotgun (WGS) entry which is preliminary data.</text>
</comment>
<protein>
    <submittedName>
        <fullName evidence="3">PIH1 family</fullName>
    </submittedName>
</protein>
<reference evidence="3" key="2">
    <citation type="submission" date="2020-11" db="EMBL/GenBank/DDBJ databases">
        <authorList>
            <consortium name="DOE Joint Genome Institute"/>
            <person name="Kuo A."/>
            <person name="Miyauchi S."/>
            <person name="Kiss E."/>
            <person name="Drula E."/>
            <person name="Kohler A."/>
            <person name="Sanchez-Garcia M."/>
            <person name="Andreopoulos B."/>
            <person name="Barry K.W."/>
            <person name="Bonito G."/>
            <person name="Buee M."/>
            <person name="Carver A."/>
            <person name="Chen C."/>
            <person name="Cichocki N."/>
            <person name="Clum A."/>
            <person name="Culley D."/>
            <person name="Crous P.W."/>
            <person name="Fauchery L."/>
            <person name="Girlanda M."/>
            <person name="Hayes R."/>
            <person name="Keri Z."/>
            <person name="Labutti K."/>
            <person name="Lipzen A."/>
            <person name="Lombard V."/>
            <person name="Magnuson J."/>
            <person name="Maillard F."/>
            <person name="Morin E."/>
            <person name="Murat C."/>
            <person name="Nolan M."/>
            <person name="Ohm R."/>
            <person name="Pangilinan J."/>
            <person name="Pereira M."/>
            <person name="Perotto S."/>
            <person name="Peter M."/>
            <person name="Riley R."/>
            <person name="Sitrit Y."/>
            <person name="Stielow B."/>
            <person name="Szollosi G."/>
            <person name="Zifcakova L."/>
            <person name="Stursova M."/>
            <person name="Spatafora J.W."/>
            <person name="Tedersoo L."/>
            <person name="Vaario L.-M."/>
            <person name="Yamada A."/>
            <person name="Yan M."/>
            <person name="Wang P."/>
            <person name="Xu J."/>
            <person name="Bruns T."/>
            <person name="Baldrian P."/>
            <person name="Vilgalys R."/>
            <person name="Henrissat B."/>
            <person name="Grigoriev I.V."/>
            <person name="Hibbett D."/>
            <person name="Nagy L.G."/>
            <person name="Martin F.M."/>
        </authorList>
    </citation>
    <scope>NUCLEOTIDE SEQUENCE</scope>
    <source>
        <strain evidence="3">UH-Tt-Lm1</strain>
    </source>
</reference>
<dbReference type="EMBL" id="WIUZ02000008">
    <property type="protein sequence ID" value="KAF9784740.1"/>
    <property type="molecule type" value="Genomic_DNA"/>
</dbReference>
<organism evidence="3 4">
    <name type="scientific">Thelephora terrestris</name>
    <dbReference type="NCBI Taxonomy" id="56493"/>
    <lineage>
        <taxon>Eukaryota</taxon>
        <taxon>Fungi</taxon>
        <taxon>Dikarya</taxon>
        <taxon>Basidiomycota</taxon>
        <taxon>Agaricomycotina</taxon>
        <taxon>Agaricomycetes</taxon>
        <taxon>Thelephorales</taxon>
        <taxon>Thelephoraceae</taxon>
        <taxon>Thelephora</taxon>
    </lineage>
</organism>
<evidence type="ECO:0000313" key="4">
    <source>
        <dbReference type="Proteomes" id="UP000736335"/>
    </source>
</evidence>
<evidence type="ECO:0000313" key="3">
    <source>
        <dbReference type="EMBL" id="KAF9784740.1"/>
    </source>
</evidence>
<comment type="similarity">
    <text evidence="1">Belongs to the PIH1 family.</text>
</comment>
<accession>A0A9P6HEX6</accession>
<sequence length="163" mass="17864">DSNVPQPPVATEQEIKDAMEARGDWFVPVLISDLRQAADKAGKPSVVVDAVFHSCLKERCGIDSEFKMFLIQLAFQHIEQQFDCLLSPSIATPNIVSKGKLDPRTVNIPLSLYGLNEKPETVTLASEETPNWTCGIKDGGSTLVVTLSVPRLVRLLFPLGSQM</sequence>
<dbReference type="InterPro" id="IPR050734">
    <property type="entry name" value="PIH1/Kintoun_subfamily"/>
</dbReference>